<organism evidence="2 3">
    <name type="scientific">Alkalibacillus salilacus</name>
    <dbReference type="NCBI Taxonomy" id="284582"/>
    <lineage>
        <taxon>Bacteria</taxon>
        <taxon>Bacillati</taxon>
        <taxon>Bacillota</taxon>
        <taxon>Bacilli</taxon>
        <taxon>Bacillales</taxon>
        <taxon>Bacillaceae</taxon>
        <taxon>Alkalibacillus</taxon>
    </lineage>
</organism>
<protein>
    <submittedName>
        <fullName evidence="2">Polyhydroxyalkanoate synthesis regulator phasin</fullName>
    </submittedName>
</protein>
<evidence type="ECO:0000313" key="2">
    <source>
        <dbReference type="EMBL" id="MDQ0159271.1"/>
    </source>
</evidence>
<accession>A0ABT9VEA9</accession>
<name>A0ABT9VEA9_9BACI</name>
<dbReference type="Proteomes" id="UP001224359">
    <property type="component" value="Unassembled WGS sequence"/>
</dbReference>
<gene>
    <name evidence="2" type="ORF">J2S77_001235</name>
</gene>
<evidence type="ECO:0000256" key="1">
    <source>
        <dbReference type="SAM" id="Coils"/>
    </source>
</evidence>
<sequence>MRDTFKKGLSLGLGLAQASKEQVDKVLDEMYDKGELSKSELTNLLNEVRQKGEQRQEEMDQKVHELVKSYLHELNIPTREDYDELEKRIAELEAKHDTNDQS</sequence>
<comment type="caution">
    <text evidence="2">The sequence shown here is derived from an EMBL/GenBank/DDBJ whole genome shotgun (WGS) entry which is preliminary data.</text>
</comment>
<dbReference type="EMBL" id="JAUSTQ010000004">
    <property type="protein sequence ID" value="MDQ0159271.1"/>
    <property type="molecule type" value="Genomic_DNA"/>
</dbReference>
<feature type="coiled-coil region" evidence="1">
    <location>
        <begin position="41"/>
        <end position="102"/>
    </location>
</feature>
<dbReference type="InterPro" id="IPR008769">
    <property type="entry name" value="PhaF_PhaI"/>
</dbReference>
<keyword evidence="3" id="KW-1185">Reference proteome</keyword>
<keyword evidence="1" id="KW-0175">Coiled coil</keyword>
<dbReference type="NCBIfam" id="NF047773">
    <property type="entry name" value="phas_rel_Lepto"/>
    <property type="match status" value="1"/>
</dbReference>
<proteinExistence type="predicted"/>
<dbReference type="RefSeq" id="WP_306975619.1">
    <property type="nucleotide sequence ID" value="NZ_JAUSTQ010000004.1"/>
</dbReference>
<dbReference type="Pfam" id="PF05597">
    <property type="entry name" value="Phasin"/>
    <property type="match status" value="1"/>
</dbReference>
<reference evidence="2 3" key="1">
    <citation type="submission" date="2023-07" db="EMBL/GenBank/DDBJ databases">
        <title>Genomic Encyclopedia of Type Strains, Phase IV (KMG-IV): sequencing the most valuable type-strain genomes for metagenomic binning, comparative biology and taxonomic classification.</title>
        <authorList>
            <person name="Goeker M."/>
        </authorList>
    </citation>
    <scope>NUCLEOTIDE SEQUENCE [LARGE SCALE GENOMIC DNA]</scope>
    <source>
        <strain evidence="2 3">DSM 16460</strain>
    </source>
</reference>
<evidence type="ECO:0000313" key="3">
    <source>
        <dbReference type="Proteomes" id="UP001224359"/>
    </source>
</evidence>